<dbReference type="AlphaFoldDB" id="A0A3A5MNW8"/>
<evidence type="ECO:0000313" key="8">
    <source>
        <dbReference type="EMBL" id="RJT87756.1"/>
    </source>
</evidence>
<feature type="region of interest" description="Disordered" evidence="6">
    <location>
        <begin position="343"/>
        <end position="382"/>
    </location>
</feature>
<feature type="transmembrane region" description="Helical" evidence="7">
    <location>
        <begin position="177"/>
        <end position="199"/>
    </location>
</feature>
<comment type="subcellular location">
    <subcellularLocation>
        <location evidence="1">Cell membrane</location>
        <topology evidence="1">Multi-pass membrane protein</topology>
    </subcellularLocation>
</comment>
<evidence type="ECO:0000256" key="2">
    <source>
        <dbReference type="ARBA" id="ARBA00022475"/>
    </source>
</evidence>
<proteinExistence type="predicted"/>
<feature type="transmembrane region" description="Helical" evidence="7">
    <location>
        <begin position="245"/>
        <end position="271"/>
    </location>
</feature>
<keyword evidence="5 7" id="KW-0472">Membrane</keyword>
<feature type="transmembrane region" description="Helical" evidence="7">
    <location>
        <begin position="29"/>
        <end position="48"/>
    </location>
</feature>
<evidence type="ECO:0000256" key="3">
    <source>
        <dbReference type="ARBA" id="ARBA00022692"/>
    </source>
</evidence>
<accession>A0A3A5MNW8</accession>
<evidence type="ECO:0000256" key="6">
    <source>
        <dbReference type="SAM" id="MobiDB-lite"/>
    </source>
</evidence>
<evidence type="ECO:0000256" key="7">
    <source>
        <dbReference type="SAM" id="Phobius"/>
    </source>
</evidence>
<reference evidence="8 9" key="1">
    <citation type="submission" date="2018-09" db="EMBL/GenBank/DDBJ databases">
        <title>Novel species of Cryobacterium.</title>
        <authorList>
            <person name="Liu Q."/>
            <person name="Xin Y.-H."/>
        </authorList>
    </citation>
    <scope>NUCLEOTIDE SEQUENCE [LARGE SCALE GENOMIC DNA]</scope>
    <source>
        <strain evidence="8 9">Hh39</strain>
    </source>
</reference>
<comment type="caution">
    <text evidence="8">The sequence shown here is derived from an EMBL/GenBank/DDBJ whole genome shotgun (WGS) entry which is preliminary data.</text>
</comment>
<keyword evidence="3 7" id="KW-0812">Transmembrane</keyword>
<feature type="transmembrane region" description="Helical" evidence="7">
    <location>
        <begin position="86"/>
        <end position="113"/>
    </location>
</feature>
<keyword evidence="2" id="KW-1003">Cell membrane</keyword>
<gene>
    <name evidence="8" type="ORF">D6T64_12890</name>
</gene>
<evidence type="ECO:0000313" key="9">
    <source>
        <dbReference type="Proteomes" id="UP000272015"/>
    </source>
</evidence>
<evidence type="ECO:0000256" key="4">
    <source>
        <dbReference type="ARBA" id="ARBA00022989"/>
    </source>
</evidence>
<dbReference type="PANTHER" id="PTHR30213:SF1">
    <property type="entry name" value="INNER MEMBRANE PROTEIN YHJD"/>
    <property type="match status" value="1"/>
</dbReference>
<name>A0A3A5MNW8_9MICO</name>
<dbReference type="Proteomes" id="UP000272015">
    <property type="component" value="Unassembled WGS sequence"/>
</dbReference>
<dbReference type="PANTHER" id="PTHR30213">
    <property type="entry name" value="INNER MEMBRANE PROTEIN YHJD"/>
    <property type="match status" value="1"/>
</dbReference>
<evidence type="ECO:0000256" key="1">
    <source>
        <dbReference type="ARBA" id="ARBA00004651"/>
    </source>
</evidence>
<dbReference type="EMBL" id="QZVS01000087">
    <property type="protein sequence ID" value="RJT87756.1"/>
    <property type="molecule type" value="Genomic_DNA"/>
</dbReference>
<protein>
    <submittedName>
        <fullName evidence="8">YihY/virulence factor BrkB family protein</fullName>
    </submittedName>
</protein>
<evidence type="ECO:0000256" key="5">
    <source>
        <dbReference type="ARBA" id="ARBA00023136"/>
    </source>
</evidence>
<dbReference type="GO" id="GO:0005886">
    <property type="term" value="C:plasma membrane"/>
    <property type="evidence" value="ECO:0007669"/>
    <property type="project" value="UniProtKB-SubCell"/>
</dbReference>
<feature type="transmembrane region" description="Helical" evidence="7">
    <location>
        <begin position="211"/>
        <end position="233"/>
    </location>
</feature>
<feature type="transmembrane region" description="Helical" evidence="7">
    <location>
        <begin position="134"/>
        <end position="165"/>
    </location>
</feature>
<keyword evidence="4 7" id="KW-1133">Transmembrane helix</keyword>
<sequence>MTALKPVRVFTHFTDKGGSILSGGMSYQAIFAVFAAVWVGFSIAGLFLTNNPDLLDALFAIINQSIPGLIGTDGVIDPKSLAAAGVLSWTGAIALVGLLATALGWLSTTTLAVRTIFEMPRQTTFFLLVKVRELGLGLLFGLALIASALVSLASTAALGAIFSLFQLPQDSFWYDASARVIGLSVVLLIDTVTLAALFRVLSRVRIPFRRLVAGALIGGAGLGVMKILGGALLGGATNNPLLATFAVIIGLLIWFNLVSTVTLLAASWIAVGMNDAGIPPQTLSDDEIAEATEKREMDALRLASRLELEEARQQKLDAPWYGTWAAGRRVQAAEARVEKYAGASVAADPGASQAETTTSAFGAEVDPDGVADDRSRRSRGAN</sequence>
<keyword evidence="9" id="KW-1185">Reference proteome</keyword>
<dbReference type="Pfam" id="PF03631">
    <property type="entry name" value="Virul_fac_BrkB"/>
    <property type="match status" value="1"/>
</dbReference>
<organism evidence="8 9">
    <name type="scientific">Cryobacterium melibiosiphilum</name>
    <dbReference type="NCBI Taxonomy" id="995039"/>
    <lineage>
        <taxon>Bacteria</taxon>
        <taxon>Bacillati</taxon>
        <taxon>Actinomycetota</taxon>
        <taxon>Actinomycetes</taxon>
        <taxon>Micrococcales</taxon>
        <taxon>Microbacteriaceae</taxon>
        <taxon>Cryobacterium</taxon>
    </lineage>
</organism>
<dbReference type="InterPro" id="IPR017039">
    <property type="entry name" value="Virul_fac_BrkB"/>
</dbReference>